<keyword evidence="3" id="KW-0804">Transcription</keyword>
<keyword evidence="1" id="KW-0805">Transcription regulation</keyword>
<dbReference type="PANTHER" id="PTHR30514">
    <property type="entry name" value="GLUCOKINASE"/>
    <property type="match status" value="1"/>
</dbReference>
<dbReference type="Gene3D" id="3.40.50.10490">
    <property type="entry name" value="Glucose-6-phosphate isomerase like protein, domain 1"/>
    <property type="match status" value="1"/>
</dbReference>
<dbReference type="Gene3D" id="1.10.10.10">
    <property type="entry name" value="Winged helix-like DNA-binding domain superfamily/Winged helix DNA-binding domain"/>
    <property type="match status" value="1"/>
</dbReference>
<dbReference type="EMBL" id="JABBPN010000018">
    <property type="protein sequence ID" value="NMO97399.1"/>
    <property type="molecule type" value="Genomic_DNA"/>
</dbReference>
<dbReference type="InterPro" id="IPR046348">
    <property type="entry name" value="SIS_dom_sf"/>
</dbReference>
<accession>A0A848MAW3</accession>
<proteinExistence type="predicted"/>
<dbReference type="GO" id="GO:0003700">
    <property type="term" value="F:DNA-binding transcription factor activity"/>
    <property type="evidence" value="ECO:0007669"/>
    <property type="project" value="InterPro"/>
</dbReference>
<dbReference type="Pfam" id="PF01380">
    <property type="entry name" value="SIS"/>
    <property type="match status" value="1"/>
</dbReference>
<evidence type="ECO:0000313" key="7">
    <source>
        <dbReference type="Proteomes" id="UP000565468"/>
    </source>
</evidence>
<dbReference type="SUPFAM" id="SSF46689">
    <property type="entry name" value="Homeodomain-like"/>
    <property type="match status" value="1"/>
</dbReference>
<evidence type="ECO:0000256" key="1">
    <source>
        <dbReference type="ARBA" id="ARBA00023015"/>
    </source>
</evidence>
<dbReference type="InterPro" id="IPR047640">
    <property type="entry name" value="RpiR-like"/>
</dbReference>
<gene>
    <name evidence="6" type="ORF">HII30_16660</name>
</gene>
<dbReference type="AlphaFoldDB" id="A0A848MAW3"/>
<evidence type="ECO:0000256" key="2">
    <source>
        <dbReference type="ARBA" id="ARBA00023125"/>
    </source>
</evidence>
<dbReference type="Pfam" id="PF01418">
    <property type="entry name" value="HTH_6"/>
    <property type="match status" value="1"/>
</dbReference>
<keyword evidence="2" id="KW-0238">DNA-binding</keyword>
<dbReference type="PANTHER" id="PTHR30514:SF21">
    <property type="entry name" value="RPIR-FAMILY TRANSCRIPTIONAL REGULATOR"/>
    <property type="match status" value="1"/>
</dbReference>
<reference evidence="6 7" key="1">
    <citation type="submission" date="2020-04" db="EMBL/GenBank/DDBJ databases">
        <title>Paenibacillus algicola sp. nov., a novel marine bacterium producing alginate lyase.</title>
        <authorList>
            <person name="Huang H."/>
        </authorList>
    </citation>
    <scope>NUCLEOTIDE SEQUENCE [LARGE SCALE GENOMIC DNA]</scope>
    <source>
        <strain evidence="6 7">L7-75</strain>
    </source>
</reference>
<dbReference type="PROSITE" id="PS51464">
    <property type="entry name" value="SIS"/>
    <property type="match status" value="1"/>
</dbReference>
<comment type="caution">
    <text evidence="6">The sequence shown here is derived from an EMBL/GenBank/DDBJ whole genome shotgun (WGS) entry which is preliminary data.</text>
</comment>
<evidence type="ECO:0000313" key="6">
    <source>
        <dbReference type="EMBL" id="NMO97399.1"/>
    </source>
</evidence>
<dbReference type="InterPro" id="IPR009057">
    <property type="entry name" value="Homeodomain-like_sf"/>
</dbReference>
<feature type="domain" description="SIS" evidence="5">
    <location>
        <begin position="113"/>
        <end position="250"/>
    </location>
</feature>
<dbReference type="Proteomes" id="UP000565468">
    <property type="component" value="Unassembled WGS sequence"/>
</dbReference>
<dbReference type="GO" id="GO:1901135">
    <property type="term" value="P:carbohydrate derivative metabolic process"/>
    <property type="evidence" value="ECO:0007669"/>
    <property type="project" value="InterPro"/>
</dbReference>
<dbReference type="InterPro" id="IPR001347">
    <property type="entry name" value="SIS_dom"/>
</dbReference>
<organism evidence="6 7">
    <name type="scientific">Paenibacillus lemnae</name>
    <dbReference type="NCBI Taxonomy" id="1330551"/>
    <lineage>
        <taxon>Bacteria</taxon>
        <taxon>Bacillati</taxon>
        <taxon>Bacillota</taxon>
        <taxon>Bacilli</taxon>
        <taxon>Bacillales</taxon>
        <taxon>Paenibacillaceae</taxon>
        <taxon>Paenibacillus</taxon>
    </lineage>
</organism>
<evidence type="ECO:0000259" key="4">
    <source>
        <dbReference type="PROSITE" id="PS51071"/>
    </source>
</evidence>
<dbReference type="GO" id="GO:0003677">
    <property type="term" value="F:DNA binding"/>
    <property type="evidence" value="ECO:0007669"/>
    <property type="project" value="UniProtKB-KW"/>
</dbReference>
<dbReference type="InterPro" id="IPR036388">
    <property type="entry name" value="WH-like_DNA-bd_sf"/>
</dbReference>
<dbReference type="PROSITE" id="PS51071">
    <property type="entry name" value="HTH_RPIR"/>
    <property type="match status" value="1"/>
</dbReference>
<protein>
    <submittedName>
        <fullName evidence="6">MurR/RpiR family transcriptional regulator</fullName>
    </submittedName>
</protein>
<dbReference type="SUPFAM" id="SSF53697">
    <property type="entry name" value="SIS domain"/>
    <property type="match status" value="1"/>
</dbReference>
<evidence type="ECO:0000256" key="3">
    <source>
        <dbReference type="ARBA" id="ARBA00023163"/>
    </source>
</evidence>
<dbReference type="CDD" id="cd05013">
    <property type="entry name" value="SIS_RpiR"/>
    <property type="match status" value="1"/>
</dbReference>
<keyword evidence="7" id="KW-1185">Reference proteome</keyword>
<dbReference type="InterPro" id="IPR035472">
    <property type="entry name" value="RpiR-like_SIS"/>
</dbReference>
<dbReference type="GO" id="GO:0097367">
    <property type="term" value="F:carbohydrate derivative binding"/>
    <property type="evidence" value="ECO:0007669"/>
    <property type="project" value="InterPro"/>
</dbReference>
<evidence type="ECO:0000259" key="5">
    <source>
        <dbReference type="PROSITE" id="PS51464"/>
    </source>
</evidence>
<sequence>MSRPSIMDELQLQYRNFSMKEKEIADYIIRFKNTIHNINIRELAEQTHSSTSTITRFCRKIKCDSFVDFKIRLNRETDDPDVSDDSFSKVRNLYTDIVNATADMLQQNQIEQVVQRIKSAQRVQVYGLGSSGLSALEFKYRLMRMNINIDAITDSHMMIMSASLLNKHDLVIGLSNSGLTEEVIDALAAARQNGAGTISITNYNHTKLTDLSDISLFTPSMHRTGEPRFINSQLAINYVLDVITFLLLEDTELLRNRENTLKAFYHKTNQTAAEEETP</sequence>
<feature type="domain" description="HTH rpiR-type" evidence="4">
    <location>
        <begin position="4"/>
        <end position="80"/>
    </location>
</feature>
<name>A0A848MAW3_PAELE</name>
<dbReference type="InterPro" id="IPR000281">
    <property type="entry name" value="HTH_RpiR"/>
</dbReference>